<reference evidence="2" key="1">
    <citation type="submission" date="2023-06" db="EMBL/GenBank/DDBJ databases">
        <title>WGS-Sequencing of Streptomyces ficellus isolate 21 collected from sand in Gara Djebilet Iron Mine in Algeria.</title>
        <authorList>
            <person name="Zegers G.P."/>
            <person name="Gomez A."/>
            <person name="Gueddou A."/>
            <person name="Zahara A.F."/>
            <person name="Worth M."/>
            <person name="Sevigny J.L."/>
            <person name="Tisa L."/>
        </authorList>
    </citation>
    <scope>NUCLEOTIDE SEQUENCE</scope>
    <source>
        <strain evidence="2">AS11</strain>
    </source>
</reference>
<gene>
    <name evidence="2" type="ORF">QWM81_00695</name>
</gene>
<feature type="transmembrane region" description="Helical" evidence="1">
    <location>
        <begin position="121"/>
        <end position="142"/>
    </location>
</feature>
<sequence length="155" mass="16452">MTLDQSGSSRPARRGHQSLRVAARALAAVGLAVDASVHAHLADRYDAATATISQGTLFRVEAALAALAALLVLAWRRAAADAFAWLVAAGGLAALLVYRYVNVGGIGPLPNMYEPTWFTEKYVVAAAQVLAIVAATLLLTGIRRPYFRARRPGRV</sequence>
<feature type="transmembrane region" description="Helical" evidence="1">
    <location>
        <begin position="82"/>
        <end position="101"/>
    </location>
</feature>
<evidence type="ECO:0000256" key="1">
    <source>
        <dbReference type="SAM" id="Phobius"/>
    </source>
</evidence>
<keyword evidence="1" id="KW-1133">Transmembrane helix</keyword>
<name>A0ABT7Z0F5_9ACTN</name>
<keyword evidence="1" id="KW-0472">Membrane</keyword>
<proteinExistence type="predicted"/>
<comment type="caution">
    <text evidence="2">The sequence shown here is derived from an EMBL/GenBank/DDBJ whole genome shotgun (WGS) entry which is preliminary data.</text>
</comment>
<feature type="transmembrane region" description="Helical" evidence="1">
    <location>
        <begin position="56"/>
        <end position="75"/>
    </location>
</feature>
<organism evidence="2 3">
    <name type="scientific">Streptomyces ficellus</name>
    <dbReference type="NCBI Taxonomy" id="1977088"/>
    <lineage>
        <taxon>Bacteria</taxon>
        <taxon>Bacillati</taxon>
        <taxon>Actinomycetota</taxon>
        <taxon>Actinomycetes</taxon>
        <taxon>Kitasatosporales</taxon>
        <taxon>Streptomycetaceae</taxon>
        <taxon>Streptomyces</taxon>
    </lineage>
</organism>
<feature type="transmembrane region" description="Helical" evidence="1">
    <location>
        <begin position="21"/>
        <end position="41"/>
    </location>
</feature>
<keyword evidence="3" id="KW-1185">Reference proteome</keyword>
<evidence type="ECO:0000313" key="2">
    <source>
        <dbReference type="EMBL" id="MDN3292586.1"/>
    </source>
</evidence>
<protein>
    <recommendedName>
        <fullName evidence="4">Integral membrane protein</fullName>
    </recommendedName>
</protein>
<keyword evidence="1" id="KW-0812">Transmembrane</keyword>
<evidence type="ECO:0000313" key="3">
    <source>
        <dbReference type="Proteomes" id="UP001174050"/>
    </source>
</evidence>
<evidence type="ECO:0008006" key="4">
    <source>
        <dbReference type="Google" id="ProtNLM"/>
    </source>
</evidence>
<dbReference type="Proteomes" id="UP001174050">
    <property type="component" value="Unassembled WGS sequence"/>
</dbReference>
<accession>A0ABT7Z0F5</accession>
<dbReference type="EMBL" id="JAUEPL010000001">
    <property type="protein sequence ID" value="MDN3292586.1"/>
    <property type="molecule type" value="Genomic_DNA"/>
</dbReference>
<dbReference type="RefSeq" id="WP_290109367.1">
    <property type="nucleotide sequence ID" value="NZ_JAUEPL010000001.1"/>
</dbReference>